<dbReference type="AlphaFoldDB" id="A0AAU6WRP4"/>
<dbReference type="RefSeq" id="WP_345766945.1">
    <property type="nucleotide sequence ID" value="NZ_CP154834.1"/>
</dbReference>
<evidence type="ECO:0000313" key="2">
    <source>
        <dbReference type="Proteomes" id="UP001463665"/>
    </source>
</evidence>
<proteinExistence type="predicted"/>
<reference evidence="1 2" key="1">
    <citation type="submission" date="2024-04" db="EMBL/GenBank/DDBJ databases">
        <title>Genome sequencing and assembly of rice foliar adapted Chryseobacterium endophyticum OsEnb-ALM-A6.</title>
        <authorList>
            <person name="Kumar S."/>
            <person name="Javed M."/>
            <person name="Chouhan V."/>
            <person name="Charishma K."/>
            <person name="Patel A."/>
            <person name="Kumar M."/>
            <person name="Sahu K.P."/>
            <person name="Kumar A."/>
        </authorList>
    </citation>
    <scope>NUCLEOTIDE SEQUENCE [LARGE SCALE GENOMIC DNA]</scope>
    <source>
        <strain evidence="1 2">OsEnb-ALM-A6</strain>
    </source>
</reference>
<sequence length="185" mass="20112">MFAQVGNVGINTKTPRVKLDVAGTYKTGKIISGTIPSVTSVEKDRYLLLNHTISDNTVQKINPGQANAPGIASIITYSLNNVNGDWVENFNTKINSNDYSLMVLSAYFNLDLYGGNIAIPSYGVKSVNNEWQIYADYSQVAPQSNGVWTIVCAVYPKTYVKIFPEHGPFNLNGSTTGSDNAPILP</sequence>
<organism evidence="1 2">
    <name type="scientific">Chryseobacterium endophyticum</name>
    <dbReference type="NCBI Taxonomy" id="1854762"/>
    <lineage>
        <taxon>Bacteria</taxon>
        <taxon>Pseudomonadati</taxon>
        <taxon>Bacteroidota</taxon>
        <taxon>Flavobacteriia</taxon>
        <taxon>Flavobacteriales</taxon>
        <taxon>Weeksellaceae</taxon>
        <taxon>Chryseobacterium group</taxon>
        <taxon>Chryseobacterium</taxon>
    </lineage>
</organism>
<evidence type="ECO:0000313" key="1">
    <source>
        <dbReference type="EMBL" id="XAO75086.1"/>
    </source>
</evidence>
<protein>
    <submittedName>
        <fullName evidence="1">Uncharacterized protein</fullName>
    </submittedName>
</protein>
<name>A0AAU6WRP4_9FLAO</name>
<dbReference type="Proteomes" id="UP001463665">
    <property type="component" value="Chromosome"/>
</dbReference>
<dbReference type="EMBL" id="CP154834">
    <property type="protein sequence ID" value="XAO75086.1"/>
    <property type="molecule type" value="Genomic_DNA"/>
</dbReference>
<keyword evidence="2" id="KW-1185">Reference proteome</keyword>
<accession>A0AAU6WRP4</accession>
<gene>
    <name evidence="1" type="ORF">AAFP95_03585</name>
</gene>